<dbReference type="Gene3D" id="3.30.1400.10">
    <property type="entry name" value="ZipA, C-terminal FtsZ-binding domain"/>
    <property type="match status" value="1"/>
</dbReference>
<feature type="region of interest" description="Disordered" evidence="10">
    <location>
        <begin position="35"/>
        <end position="127"/>
    </location>
</feature>
<evidence type="ECO:0000256" key="5">
    <source>
        <dbReference type="ARBA" id="ARBA00022989"/>
    </source>
</evidence>
<dbReference type="GO" id="GO:0032153">
    <property type="term" value="C:cell division site"/>
    <property type="evidence" value="ECO:0007669"/>
    <property type="project" value="TreeGrafter"/>
</dbReference>
<dbReference type="RefSeq" id="WP_150093372.1">
    <property type="nucleotide sequence ID" value="NZ_JBFUOH010000119.1"/>
</dbReference>
<dbReference type="SMART" id="SM00771">
    <property type="entry name" value="ZipA_C"/>
    <property type="match status" value="1"/>
</dbReference>
<evidence type="ECO:0000256" key="8">
    <source>
        <dbReference type="RuleBase" id="RU003612"/>
    </source>
</evidence>
<gene>
    <name evidence="13" type="ORF">F2Q65_11160</name>
</gene>
<keyword evidence="14" id="KW-1185">Reference proteome</keyword>
<dbReference type="GO" id="GO:0000917">
    <property type="term" value="P:division septum assembly"/>
    <property type="evidence" value="ECO:0007669"/>
    <property type="project" value="TreeGrafter"/>
</dbReference>
<dbReference type="PANTHER" id="PTHR38685:SF1">
    <property type="entry name" value="CELL DIVISION PROTEIN ZIPA"/>
    <property type="match status" value="1"/>
</dbReference>
<dbReference type="OrthoDB" id="7054914at2"/>
<keyword evidence="5 11" id="KW-1133">Transmembrane helix</keyword>
<evidence type="ECO:0000256" key="3">
    <source>
        <dbReference type="ARBA" id="ARBA00022618"/>
    </source>
</evidence>
<name>A0A5M8FNE1_9GAMM</name>
<dbReference type="GO" id="GO:0005886">
    <property type="term" value="C:plasma membrane"/>
    <property type="evidence" value="ECO:0007669"/>
    <property type="project" value="UniProtKB-SubCell"/>
</dbReference>
<evidence type="ECO:0000256" key="10">
    <source>
        <dbReference type="SAM" id="MobiDB-lite"/>
    </source>
</evidence>
<accession>A0A5M8FNE1</accession>
<dbReference type="PANTHER" id="PTHR38685">
    <property type="entry name" value="CELL DIVISION PROTEIN ZIPA"/>
    <property type="match status" value="1"/>
</dbReference>
<keyword evidence="6 9" id="KW-0472">Membrane</keyword>
<evidence type="ECO:0000256" key="2">
    <source>
        <dbReference type="ARBA" id="ARBA00022519"/>
    </source>
</evidence>
<dbReference type="InterPro" id="IPR007449">
    <property type="entry name" value="ZipA_FtsZ-bd_C"/>
</dbReference>
<evidence type="ECO:0000256" key="6">
    <source>
        <dbReference type="ARBA" id="ARBA00023136"/>
    </source>
</evidence>
<sequence>MDAAQLRLILIIVGVAFLVGLFLWERRRAAWLDAGDDDREEDWDTDSSDRSMHGSADASGRTAGNLRMEPNLGVWESEPPDDTDRPAPPPAASFASAEATTDSSLAGAAPTTGPIGAGPAADEPDIDDSDAAANELLIQIHVVNTGVPFTGEDILEAAAHCRLTLGDWDIFHRFASEDGDHEPLFSMANLVKPGSFPVEVMEDFETPGLALFAQFSGDPGDLMVFDEMVQAARRLAEELGGELEERGRTPLSVERMRILRGQVLGLIDPQRGARGVE</sequence>
<dbReference type="Pfam" id="PF04354">
    <property type="entry name" value="ZipA_C"/>
    <property type="match status" value="1"/>
</dbReference>
<evidence type="ECO:0000256" key="9">
    <source>
        <dbReference type="RuleBase" id="RU003613"/>
    </source>
</evidence>
<comment type="function">
    <text evidence="8">Essential cell division protein that stabilizes the FtsZ protofilaments by cross-linking them and that serves as a cytoplasmic membrane anchor for the Z ring. Also required for the recruitment to the septal ring of downstream cell division proteins.</text>
</comment>
<feature type="compositionally biased region" description="Acidic residues" evidence="10">
    <location>
        <begin position="35"/>
        <end position="46"/>
    </location>
</feature>
<keyword evidence="1 9" id="KW-1003">Cell membrane</keyword>
<dbReference type="EMBL" id="VWXX01000016">
    <property type="protein sequence ID" value="KAA6184661.1"/>
    <property type="molecule type" value="Genomic_DNA"/>
</dbReference>
<dbReference type="SUPFAM" id="SSF64383">
    <property type="entry name" value="Cell-division protein ZipA, C-terminal domain"/>
    <property type="match status" value="1"/>
</dbReference>
<evidence type="ECO:0000256" key="7">
    <source>
        <dbReference type="ARBA" id="ARBA00023306"/>
    </source>
</evidence>
<proteinExistence type="inferred from homology"/>
<evidence type="ECO:0000256" key="4">
    <source>
        <dbReference type="ARBA" id="ARBA00022692"/>
    </source>
</evidence>
<keyword evidence="3 8" id="KW-0132">Cell division</keyword>
<organism evidence="13 14">
    <name type="scientific">Thiohalocapsa marina</name>
    <dbReference type="NCBI Taxonomy" id="424902"/>
    <lineage>
        <taxon>Bacteria</taxon>
        <taxon>Pseudomonadati</taxon>
        <taxon>Pseudomonadota</taxon>
        <taxon>Gammaproteobacteria</taxon>
        <taxon>Chromatiales</taxon>
        <taxon>Chromatiaceae</taxon>
        <taxon>Thiohalocapsa</taxon>
    </lineage>
</organism>
<evidence type="ECO:0000313" key="14">
    <source>
        <dbReference type="Proteomes" id="UP000322981"/>
    </source>
</evidence>
<keyword evidence="7 8" id="KW-0131">Cell cycle</keyword>
<feature type="compositionally biased region" description="Low complexity" evidence="10">
    <location>
        <begin position="92"/>
        <end position="121"/>
    </location>
</feature>
<evidence type="ECO:0000256" key="11">
    <source>
        <dbReference type="SAM" id="Phobius"/>
    </source>
</evidence>
<comment type="caution">
    <text evidence="13">The sequence shown here is derived from an EMBL/GenBank/DDBJ whole genome shotgun (WGS) entry which is preliminary data.</text>
</comment>
<comment type="similarity">
    <text evidence="8">Belongs to the ZipA family.</text>
</comment>
<feature type="transmembrane region" description="Helical" evidence="11">
    <location>
        <begin position="6"/>
        <end position="24"/>
    </location>
</feature>
<keyword evidence="2 9" id="KW-0997">Cell inner membrane</keyword>
<protein>
    <recommendedName>
        <fullName evidence="8">Cell division protein ZipA</fullName>
    </recommendedName>
</protein>
<reference evidence="13 14" key="1">
    <citation type="submission" date="2019-09" db="EMBL/GenBank/DDBJ databases">
        <title>Whole-genome sequence of the purple sulfur bacterium Thiohalocapsa marina DSM 19078.</title>
        <authorList>
            <person name="Kyndt J.A."/>
            <person name="Meyer T.E."/>
        </authorList>
    </citation>
    <scope>NUCLEOTIDE SEQUENCE [LARGE SCALE GENOMIC DNA]</scope>
    <source>
        <strain evidence="13 14">DSM 19078</strain>
    </source>
</reference>
<evidence type="ECO:0000256" key="1">
    <source>
        <dbReference type="ARBA" id="ARBA00022475"/>
    </source>
</evidence>
<keyword evidence="4 9" id="KW-0812">Transmembrane</keyword>
<evidence type="ECO:0000313" key="13">
    <source>
        <dbReference type="EMBL" id="KAA6184661.1"/>
    </source>
</evidence>
<dbReference type="Proteomes" id="UP000322981">
    <property type="component" value="Unassembled WGS sequence"/>
</dbReference>
<dbReference type="InterPro" id="IPR036765">
    <property type="entry name" value="ZipA_FtsZ-bd_C_sf"/>
</dbReference>
<comment type="subcellular location">
    <subcellularLocation>
        <location evidence="9">Cell inner membrane</location>
        <topology evidence="9">Single-pass type I membrane protein</topology>
    </subcellularLocation>
</comment>
<feature type="domain" description="ZipA C-terminal FtsZ-binding" evidence="12">
    <location>
        <begin position="134"/>
        <end position="263"/>
    </location>
</feature>
<evidence type="ECO:0000259" key="12">
    <source>
        <dbReference type="SMART" id="SM00771"/>
    </source>
</evidence>
<dbReference type="AlphaFoldDB" id="A0A5M8FNE1"/>
<dbReference type="InterPro" id="IPR011919">
    <property type="entry name" value="Cell_div_ZipA"/>
</dbReference>